<gene>
    <name evidence="1" type="ORF">GCM10009560_46380</name>
</gene>
<proteinExistence type="predicted"/>
<keyword evidence="2" id="KW-1185">Reference proteome</keyword>
<organism evidence="1 2">
    <name type="scientific">Nonomuraea longicatena</name>
    <dbReference type="NCBI Taxonomy" id="83682"/>
    <lineage>
        <taxon>Bacteria</taxon>
        <taxon>Bacillati</taxon>
        <taxon>Actinomycetota</taxon>
        <taxon>Actinomycetes</taxon>
        <taxon>Streptosporangiales</taxon>
        <taxon>Streptosporangiaceae</taxon>
        <taxon>Nonomuraea</taxon>
    </lineage>
</organism>
<comment type="caution">
    <text evidence="1">The sequence shown here is derived from an EMBL/GenBank/DDBJ whole genome shotgun (WGS) entry which is preliminary data.</text>
</comment>
<dbReference type="Gene3D" id="3.10.450.50">
    <property type="match status" value="1"/>
</dbReference>
<evidence type="ECO:0008006" key="3">
    <source>
        <dbReference type="Google" id="ProtNLM"/>
    </source>
</evidence>
<dbReference type="SUPFAM" id="SSF54427">
    <property type="entry name" value="NTF2-like"/>
    <property type="match status" value="1"/>
</dbReference>
<dbReference type="EMBL" id="BAAAHQ010000023">
    <property type="protein sequence ID" value="GAA0937206.1"/>
    <property type="molecule type" value="Genomic_DNA"/>
</dbReference>
<name>A0ABN1Q555_9ACTN</name>
<reference evidence="1 2" key="1">
    <citation type="journal article" date="2019" name="Int. J. Syst. Evol. Microbiol.">
        <title>The Global Catalogue of Microorganisms (GCM) 10K type strain sequencing project: providing services to taxonomists for standard genome sequencing and annotation.</title>
        <authorList>
            <consortium name="The Broad Institute Genomics Platform"/>
            <consortium name="The Broad Institute Genome Sequencing Center for Infectious Disease"/>
            <person name="Wu L."/>
            <person name="Ma J."/>
        </authorList>
    </citation>
    <scope>NUCLEOTIDE SEQUENCE [LARGE SCALE GENOMIC DNA]</scope>
    <source>
        <strain evidence="1 2">JCM 11136</strain>
    </source>
</reference>
<dbReference type="PIRSF" id="PIRSF029394">
    <property type="entry name" value="UCP029394"/>
    <property type="match status" value="1"/>
</dbReference>
<dbReference type="RefSeq" id="WP_343952056.1">
    <property type="nucleotide sequence ID" value="NZ_BAAAHQ010000023.1"/>
</dbReference>
<dbReference type="Proteomes" id="UP001501578">
    <property type="component" value="Unassembled WGS sequence"/>
</dbReference>
<dbReference type="InterPro" id="IPR032710">
    <property type="entry name" value="NTF2-like_dom_sf"/>
</dbReference>
<sequence length="137" mass="15017">MTGEPESEIEAEIIRHHRVIERWLSGAATAEEFGSFAEAHAGGFTLTDPDGTTLTRAQVLARVEGLHGAAPGLRIDIRRARVVASEGPLVVAAFEEWQQNAVRQSTAILLRDGAQLRWLHLHETWMPPSPPARVPAE</sequence>
<accession>A0ABN1Q555</accession>
<evidence type="ECO:0000313" key="1">
    <source>
        <dbReference type="EMBL" id="GAA0937206.1"/>
    </source>
</evidence>
<protein>
    <recommendedName>
        <fullName evidence="3">DUF4440 domain-containing protein</fullName>
    </recommendedName>
</protein>
<evidence type="ECO:0000313" key="2">
    <source>
        <dbReference type="Proteomes" id="UP001501578"/>
    </source>
</evidence>
<dbReference type="InterPro" id="IPR016918">
    <property type="entry name" value="UCP029394"/>
</dbReference>